<dbReference type="SUPFAM" id="SSF49265">
    <property type="entry name" value="Fibronectin type III"/>
    <property type="match status" value="1"/>
</dbReference>
<organism evidence="2 3">
    <name type="scientific">Branchiostoma lanceolatum</name>
    <name type="common">Common lancelet</name>
    <name type="synonym">Amphioxus lanceolatum</name>
    <dbReference type="NCBI Taxonomy" id="7740"/>
    <lineage>
        <taxon>Eukaryota</taxon>
        <taxon>Metazoa</taxon>
        <taxon>Chordata</taxon>
        <taxon>Cephalochordata</taxon>
        <taxon>Leptocardii</taxon>
        <taxon>Amphioxiformes</taxon>
        <taxon>Branchiostomatidae</taxon>
        <taxon>Branchiostoma</taxon>
    </lineage>
</organism>
<keyword evidence="1" id="KW-0732">Signal</keyword>
<feature type="signal peptide" evidence="1">
    <location>
        <begin position="1"/>
        <end position="21"/>
    </location>
</feature>
<name>A0A8J9W6X1_BRALA</name>
<keyword evidence="3" id="KW-1185">Reference proteome</keyword>
<dbReference type="EMBL" id="OV696695">
    <property type="protein sequence ID" value="CAH1238677.1"/>
    <property type="molecule type" value="Genomic_DNA"/>
</dbReference>
<evidence type="ECO:0000256" key="1">
    <source>
        <dbReference type="SAM" id="SignalP"/>
    </source>
</evidence>
<proteinExistence type="predicted"/>
<reference evidence="2" key="1">
    <citation type="submission" date="2022-01" db="EMBL/GenBank/DDBJ databases">
        <authorList>
            <person name="Braso-Vives M."/>
        </authorList>
    </citation>
    <scope>NUCLEOTIDE SEQUENCE</scope>
</reference>
<dbReference type="OrthoDB" id="10024979at2759"/>
<sequence length="368" mass="40762">MSTDWLTMAVALMAVLATSGALDLRVPVVDMETFDVRSLVYRENENWMLDVTVSWEQPDGVDPEGYMVLLKDPYADVSADPQGMPDDDFIDDWDFDFDMFGPPADAAVTTARQRLEDRGFVFVGTESYSVGDLEFTHDYEIEVVVLNHTDSAGRGAVHRFLTPDCYSRTHDLNFCRQQEVVFASKPANMTLLNVSVTCVEVEADHKSDENSGQSKKNKTVAMATAWISWVRPVQQGGDIILYVIRLEHDGKNVQEGVFDTSVDEDPNRNPLVPILYVIDQVRLNKTYTLKVTPYVNKTGDFSPYGMLAQLTFNTNNLSAERCFPAAGVQGSASAVSGAPVSTPGTVSTFCCLFIVLGLLLDLKIAYLF</sequence>
<gene>
    <name evidence="2" type="primary">Hypp5617</name>
    <name evidence="2" type="ORF">BLAG_LOCUS3177</name>
</gene>
<evidence type="ECO:0000313" key="2">
    <source>
        <dbReference type="EMBL" id="CAH1238677.1"/>
    </source>
</evidence>
<feature type="chain" id="PRO_5035480067" evidence="1">
    <location>
        <begin position="22"/>
        <end position="368"/>
    </location>
</feature>
<dbReference type="Proteomes" id="UP000838412">
    <property type="component" value="Chromosome 10"/>
</dbReference>
<protein>
    <submittedName>
        <fullName evidence="2">Hypp5617 protein</fullName>
    </submittedName>
</protein>
<dbReference type="AlphaFoldDB" id="A0A8J9W6X1"/>
<accession>A0A8J9W6X1</accession>
<dbReference type="InterPro" id="IPR036116">
    <property type="entry name" value="FN3_sf"/>
</dbReference>
<evidence type="ECO:0000313" key="3">
    <source>
        <dbReference type="Proteomes" id="UP000838412"/>
    </source>
</evidence>